<evidence type="ECO:0000313" key="9">
    <source>
        <dbReference type="EMBL" id="PNT70917.1"/>
    </source>
</evidence>
<proteinExistence type="predicted"/>
<feature type="compositionally biased region" description="Basic residues" evidence="7">
    <location>
        <begin position="1"/>
        <end position="10"/>
    </location>
</feature>
<dbReference type="InterPro" id="IPR038933">
    <property type="entry name" value="Ovate"/>
</dbReference>
<evidence type="ECO:0000256" key="5">
    <source>
        <dbReference type="ARBA" id="ARBA00023242"/>
    </source>
</evidence>
<feature type="region of interest" description="Disordered" evidence="7">
    <location>
        <begin position="108"/>
        <end position="172"/>
    </location>
</feature>
<dbReference type="PANTHER" id="PTHR33057:SF66">
    <property type="entry name" value="TRANSCRIPTION REPRESSOR"/>
    <property type="match status" value="1"/>
</dbReference>
<dbReference type="RefSeq" id="XP_014754380.1">
    <property type="nucleotide sequence ID" value="XM_014898894.2"/>
</dbReference>
<dbReference type="KEGG" id="bdi:106866141"/>
<dbReference type="GO" id="GO:0005634">
    <property type="term" value="C:nucleus"/>
    <property type="evidence" value="ECO:0007669"/>
    <property type="project" value="UniProtKB-SubCell"/>
</dbReference>
<dbReference type="OrthoDB" id="1928390at2759"/>
<evidence type="ECO:0000313" key="11">
    <source>
        <dbReference type="Proteomes" id="UP000008810"/>
    </source>
</evidence>
<feature type="compositionally biased region" description="Basic residues" evidence="7">
    <location>
        <begin position="115"/>
        <end position="127"/>
    </location>
</feature>
<dbReference type="EMBL" id="CM000881">
    <property type="protein sequence ID" value="PNT70917.1"/>
    <property type="molecule type" value="Genomic_DNA"/>
</dbReference>
<feature type="region of interest" description="Disordered" evidence="7">
    <location>
        <begin position="1"/>
        <end position="39"/>
    </location>
</feature>
<evidence type="ECO:0000256" key="6">
    <source>
        <dbReference type="RuleBase" id="RU367028"/>
    </source>
</evidence>
<evidence type="ECO:0000256" key="4">
    <source>
        <dbReference type="ARBA" id="ARBA00023163"/>
    </source>
</evidence>
<organism evidence="10">
    <name type="scientific">Brachypodium distachyon</name>
    <name type="common">Purple false brome</name>
    <name type="synonym">Trachynia distachya</name>
    <dbReference type="NCBI Taxonomy" id="15368"/>
    <lineage>
        <taxon>Eukaryota</taxon>
        <taxon>Viridiplantae</taxon>
        <taxon>Streptophyta</taxon>
        <taxon>Embryophyta</taxon>
        <taxon>Tracheophyta</taxon>
        <taxon>Spermatophyta</taxon>
        <taxon>Magnoliopsida</taxon>
        <taxon>Liliopsida</taxon>
        <taxon>Poales</taxon>
        <taxon>Poaceae</taxon>
        <taxon>BOP clade</taxon>
        <taxon>Pooideae</taxon>
        <taxon>Stipodae</taxon>
        <taxon>Brachypodieae</taxon>
        <taxon>Brachypodium</taxon>
    </lineage>
</organism>
<dbReference type="Proteomes" id="UP000008810">
    <property type="component" value="Chromosome 2"/>
</dbReference>
<keyword evidence="4 6" id="KW-0804">Transcription</keyword>
<feature type="domain" description="OVATE" evidence="8">
    <location>
        <begin position="196"/>
        <end position="254"/>
    </location>
</feature>
<dbReference type="GeneID" id="106866141"/>
<reference evidence="10" key="3">
    <citation type="submission" date="2018-08" db="UniProtKB">
        <authorList>
            <consortium name="EnsemblPlants"/>
        </authorList>
    </citation>
    <scope>IDENTIFICATION</scope>
    <source>
        <strain evidence="10">cv. Bd21</strain>
    </source>
</reference>
<dbReference type="EnsemblPlants" id="PNT70917">
    <property type="protein sequence ID" value="PNT70917"/>
    <property type="gene ID" value="BRADI_2g19720v3"/>
</dbReference>
<accession>I1HHK4</accession>
<dbReference type="PANTHER" id="PTHR33057">
    <property type="entry name" value="TRANSCRIPTION REPRESSOR OFP7-RELATED"/>
    <property type="match status" value="1"/>
</dbReference>
<keyword evidence="3 6" id="KW-0805">Transcription regulation</keyword>
<keyword evidence="5 6" id="KW-0539">Nucleus</keyword>
<gene>
    <name evidence="10" type="primary">LOC106866141</name>
    <name evidence="9" type="ORF">BRADI_2g19720v3</name>
</gene>
<reference evidence="9 10" key="1">
    <citation type="journal article" date="2010" name="Nature">
        <title>Genome sequencing and analysis of the model grass Brachypodium distachyon.</title>
        <authorList>
            <consortium name="International Brachypodium Initiative"/>
        </authorList>
    </citation>
    <scope>NUCLEOTIDE SEQUENCE [LARGE SCALE GENOMIC DNA]</scope>
    <source>
        <strain evidence="9">Bd21</strain>
        <strain evidence="10">cv. Bd21</strain>
    </source>
</reference>
<evidence type="ECO:0000259" key="8">
    <source>
        <dbReference type="PROSITE" id="PS51754"/>
    </source>
</evidence>
<comment type="function">
    <text evidence="6">Transcriptional repressor that regulates multiple aspects of plant growth and development.</text>
</comment>
<name>I1HHK4_BRADI</name>
<evidence type="ECO:0000313" key="10">
    <source>
        <dbReference type="EnsemblPlants" id="PNT70917"/>
    </source>
</evidence>
<dbReference type="NCBIfam" id="TIGR01568">
    <property type="entry name" value="A_thal_3678"/>
    <property type="match status" value="1"/>
</dbReference>
<comment type="subcellular location">
    <subcellularLocation>
        <location evidence="1 6">Nucleus</location>
    </subcellularLocation>
</comment>
<protein>
    <recommendedName>
        <fullName evidence="6">Transcription repressor</fullName>
    </recommendedName>
    <alternativeName>
        <fullName evidence="6">Ovate family protein</fullName>
    </alternativeName>
</protein>
<evidence type="ECO:0000256" key="1">
    <source>
        <dbReference type="ARBA" id="ARBA00004123"/>
    </source>
</evidence>
<sequence>MRWGSSRKRHGLTELATEQGGETCEREGKGKGKGKASFPSLSPLSWLVAKLAGGKPRAAAMAGGGAAPAVPSTCPATTAITPGLPRSQRRSPAAGVDVVPRRLSVGNDSAASAAVRHRHRVRRRRHCSVGGERDPSQPLGQLIAFSVAGTPPPPSGTGTGKRRRRLSGRRSSFSGRAMPLIRVRVRRAAELESLAVVRRTRDPQRAFRESMSEMIVVTGAGGARPEELLACYLALNADEHHGCIVKVFRQVWFDHVSNNLLTAAAASPKGARSAIQPASILNRWGSAQW</sequence>
<dbReference type="GO" id="GO:0045892">
    <property type="term" value="P:negative regulation of DNA-templated transcription"/>
    <property type="evidence" value="ECO:0007669"/>
    <property type="project" value="UniProtKB-UniRule"/>
</dbReference>
<keyword evidence="11" id="KW-1185">Reference proteome</keyword>
<evidence type="ECO:0000256" key="7">
    <source>
        <dbReference type="SAM" id="MobiDB-lite"/>
    </source>
</evidence>
<dbReference type="HOGENOM" id="CLU_957828_0_0_1"/>
<dbReference type="Pfam" id="PF04844">
    <property type="entry name" value="Ovate"/>
    <property type="match status" value="1"/>
</dbReference>
<reference evidence="9" key="2">
    <citation type="submission" date="2017-06" db="EMBL/GenBank/DDBJ databases">
        <title>WGS assembly of Brachypodium distachyon.</title>
        <authorList>
            <consortium name="The International Brachypodium Initiative"/>
            <person name="Lucas S."/>
            <person name="Harmon-Smith M."/>
            <person name="Lail K."/>
            <person name="Tice H."/>
            <person name="Grimwood J."/>
            <person name="Bruce D."/>
            <person name="Barry K."/>
            <person name="Shu S."/>
            <person name="Lindquist E."/>
            <person name="Wang M."/>
            <person name="Pitluck S."/>
            <person name="Vogel J.P."/>
            <person name="Garvin D.F."/>
            <person name="Mockler T.C."/>
            <person name="Schmutz J."/>
            <person name="Rokhsar D."/>
            <person name="Bevan M.W."/>
        </authorList>
    </citation>
    <scope>NUCLEOTIDE SEQUENCE</scope>
    <source>
        <strain evidence="9">Bd21</strain>
    </source>
</reference>
<evidence type="ECO:0000256" key="2">
    <source>
        <dbReference type="ARBA" id="ARBA00022491"/>
    </source>
</evidence>
<dbReference type="Gramene" id="PNT70917">
    <property type="protein sequence ID" value="PNT70917"/>
    <property type="gene ID" value="BRADI_2g19720v3"/>
</dbReference>
<dbReference type="PROSITE" id="PS51754">
    <property type="entry name" value="OVATE"/>
    <property type="match status" value="1"/>
</dbReference>
<dbReference type="AlphaFoldDB" id="I1HHK4"/>
<dbReference type="STRING" id="15368.I1HHK4"/>
<dbReference type="OMA" id="MRWGIRK"/>
<dbReference type="InterPro" id="IPR006458">
    <property type="entry name" value="Ovate_C"/>
</dbReference>
<keyword evidence="2 6" id="KW-0678">Repressor</keyword>
<evidence type="ECO:0000256" key="3">
    <source>
        <dbReference type="ARBA" id="ARBA00023015"/>
    </source>
</evidence>
<dbReference type="eggNOG" id="ENOG502QQT7">
    <property type="taxonomic scope" value="Eukaryota"/>
</dbReference>